<evidence type="ECO:0000313" key="3">
    <source>
        <dbReference type="Proteomes" id="UP000435304"/>
    </source>
</evidence>
<dbReference type="InterPro" id="IPR036291">
    <property type="entry name" value="NAD(P)-bd_dom_sf"/>
</dbReference>
<dbReference type="SUPFAM" id="SSF48179">
    <property type="entry name" value="6-phosphogluconate dehydrogenase C-terminal domain-like"/>
    <property type="match status" value="1"/>
</dbReference>
<comment type="caution">
    <text evidence="2">The sequence shown here is derived from an EMBL/GenBank/DDBJ whole genome shotgun (WGS) entry which is preliminary data.</text>
</comment>
<gene>
    <name evidence="2" type="ORF">GC722_04165</name>
</gene>
<dbReference type="InterPro" id="IPR008927">
    <property type="entry name" value="6-PGluconate_DH-like_C_sf"/>
</dbReference>
<organism evidence="2 3">
    <name type="scientific">Auraticoccus cholistanensis</name>
    <dbReference type="NCBI Taxonomy" id="2656650"/>
    <lineage>
        <taxon>Bacteria</taxon>
        <taxon>Bacillati</taxon>
        <taxon>Actinomycetota</taxon>
        <taxon>Actinomycetes</taxon>
        <taxon>Propionibacteriales</taxon>
        <taxon>Propionibacteriaceae</taxon>
        <taxon>Auraticoccus</taxon>
    </lineage>
</organism>
<dbReference type="RefSeq" id="WP_156608207.1">
    <property type="nucleotide sequence ID" value="NZ_WPCU01000004.1"/>
</dbReference>
<protein>
    <submittedName>
        <fullName evidence="2">DUF2520 domain-containing protein</fullName>
    </submittedName>
</protein>
<dbReference type="EMBL" id="WPCU01000004">
    <property type="protein sequence ID" value="MVA75227.1"/>
    <property type="molecule type" value="Genomic_DNA"/>
</dbReference>
<dbReference type="Proteomes" id="UP000435304">
    <property type="component" value="Unassembled WGS sequence"/>
</dbReference>
<dbReference type="Gene3D" id="1.10.1040.20">
    <property type="entry name" value="ProC-like, C-terminal domain"/>
    <property type="match status" value="1"/>
</dbReference>
<dbReference type="PANTHER" id="PTHR40459:SF1">
    <property type="entry name" value="CONSERVED HYPOTHETICAL ALANINE AND LEUCINE RICH PROTEIN"/>
    <property type="match status" value="1"/>
</dbReference>
<dbReference type="InterPro" id="IPR037108">
    <property type="entry name" value="TM1727-like_C_sf"/>
</dbReference>
<dbReference type="PANTHER" id="PTHR40459">
    <property type="entry name" value="CONSERVED HYPOTHETICAL ALANINE AND LEUCINE RICH PROTEIN"/>
    <property type="match status" value="1"/>
</dbReference>
<evidence type="ECO:0000313" key="2">
    <source>
        <dbReference type="EMBL" id="MVA75227.1"/>
    </source>
</evidence>
<dbReference type="Pfam" id="PF10728">
    <property type="entry name" value="DUF2520"/>
    <property type="match status" value="1"/>
</dbReference>
<keyword evidence="3" id="KW-1185">Reference proteome</keyword>
<sequence length="244" mass="24405">MDAQRALPPAVTVVGAGRAGTALAAALLAAGVAVRGPLGRGADIDDDPVVLLCVPDAAIAAVAAALPERPGRLVGHVSGATSLAPLAPHEAFSVHPLMTIPRDGADLAGTTAAVAGSSERALAVATALATACGMEPVAVADEDRVAYHAAACLASNFLVVLEDAAEQLAATAGLPRERLVPLVRATVESWALRGGADALTGPIARGDEETVGRHRAVLAERLPEQLALFDALAGATRRLAGRAA</sequence>
<dbReference type="InterPro" id="IPR018931">
    <property type="entry name" value="DUF2520"/>
</dbReference>
<accession>A0A6A9UVJ1</accession>
<dbReference type="SUPFAM" id="SSF51735">
    <property type="entry name" value="NAD(P)-binding Rossmann-fold domains"/>
    <property type="match status" value="1"/>
</dbReference>
<proteinExistence type="predicted"/>
<name>A0A6A9UVJ1_9ACTN</name>
<reference evidence="2 3" key="1">
    <citation type="submission" date="2019-12" db="EMBL/GenBank/DDBJ databases">
        <title>Auraticoccus cholistani sp. nov., an actinomycete isolated from soil of Cholistan desert.</title>
        <authorList>
            <person name="Cheema M.T."/>
        </authorList>
    </citation>
    <scope>NUCLEOTIDE SEQUENCE [LARGE SCALE GENOMIC DNA]</scope>
    <source>
        <strain evidence="2 3">F435</strain>
    </source>
</reference>
<evidence type="ECO:0000259" key="1">
    <source>
        <dbReference type="Pfam" id="PF10728"/>
    </source>
</evidence>
<dbReference type="Gene3D" id="3.40.50.720">
    <property type="entry name" value="NAD(P)-binding Rossmann-like Domain"/>
    <property type="match status" value="1"/>
</dbReference>
<feature type="domain" description="DUF2520" evidence="1">
    <location>
        <begin position="112"/>
        <end position="234"/>
    </location>
</feature>
<dbReference type="AlphaFoldDB" id="A0A6A9UVJ1"/>